<proteinExistence type="predicted"/>
<evidence type="ECO:0000313" key="1">
    <source>
        <dbReference type="Proteomes" id="UP000095287"/>
    </source>
</evidence>
<dbReference type="AlphaFoldDB" id="A0A1I7Y8J8"/>
<dbReference type="WBParaSite" id="L893_g13576.t1">
    <property type="protein sequence ID" value="L893_g13576.t1"/>
    <property type="gene ID" value="L893_g13576"/>
</dbReference>
<organism evidence="1 2">
    <name type="scientific">Steinernema glaseri</name>
    <dbReference type="NCBI Taxonomy" id="37863"/>
    <lineage>
        <taxon>Eukaryota</taxon>
        <taxon>Metazoa</taxon>
        <taxon>Ecdysozoa</taxon>
        <taxon>Nematoda</taxon>
        <taxon>Chromadorea</taxon>
        <taxon>Rhabditida</taxon>
        <taxon>Tylenchina</taxon>
        <taxon>Panagrolaimomorpha</taxon>
        <taxon>Strongyloidoidea</taxon>
        <taxon>Steinernematidae</taxon>
        <taxon>Steinernema</taxon>
    </lineage>
</organism>
<reference evidence="2" key="1">
    <citation type="submission" date="2016-11" db="UniProtKB">
        <authorList>
            <consortium name="WormBaseParasite"/>
        </authorList>
    </citation>
    <scope>IDENTIFICATION</scope>
</reference>
<sequence>MDWGGNKKTGVTNDKGMNTIEYMLGLDVLPVILNILATNDYTIKEKIKCILKLAERGSPKQIMKLIENGFEPIARGLRGLESNIDRHKWEVKNMLDVMIRVLSTAKEDFNDSYPAILKDFEESGCLDSVKRFNCQNWIVSIGHLFPFSTLNPTQPDESLKGDVIF</sequence>
<dbReference type="InterPro" id="IPR011989">
    <property type="entry name" value="ARM-like"/>
</dbReference>
<evidence type="ECO:0000313" key="2">
    <source>
        <dbReference type="WBParaSite" id="L893_g13576.t1"/>
    </source>
</evidence>
<dbReference type="Gene3D" id="1.25.10.10">
    <property type="entry name" value="Leucine-rich Repeat Variant"/>
    <property type="match status" value="1"/>
</dbReference>
<accession>A0A1I7Y8J8</accession>
<dbReference type="Proteomes" id="UP000095287">
    <property type="component" value="Unplaced"/>
</dbReference>
<protein>
    <submittedName>
        <fullName evidence="2">ANK_REP_REGION domain-containing protein</fullName>
    </submittedName>
</protein>
<keyword evidence="1" id="KW-1185">Reference proteome</keyword>
<name>A0A1I7Y8J8_9BILA</name>